<dbReference type="EMBL" id="AWET01000051">
    <property type="protein sequence ID" value="ERJ97871.1"/>
    <property type="molecule type" value="Genomic_DNA"/>
</dbReference>
<organism evidence="2 3">
    <name type="scientific">Hoylesella pleuritidis F0068</name>
    <dbReference type="NCBI Taxonomy" id="1081904"/>
    <lineage>
        <taxon>Bacteria</taxon>
        <taxon>Pseudomonadati</taxon>
        <taxon>Bacteroidota</taxon>
        <taxon>Bacteroidia</taxon>
        <taxon>Bacteroidales</taxon>
        <taxon>Prevotellaceae</taxon>
        <taxon>Hoylesella</taxon>
    </lineage>
</organism>
<feature type="transmembrane region" description="Helical" evidence="1">
    <location>
        <begin position="12"/>
        <end position="32"/>
    </location>
</feature>
<dbReference type="AlphaFoldDB" id="U2KH63"/>
<dbReference type="Proteomes" id="UP000016600">
    <property type="component" value="Unassembled WGS sequence"/>
</dbReference>
<keyword evidence="3" id="KW-1185">Reference proteome</keyword>
<evidence type="ECO:0000313" key="2">
    <source>
        <dbReference type="EMBL" id="ERJ97871.1"/>
    </source>
</evidence>
<keyword evidence="1" id="KW-0812">Transmembrane</keyword>
<feature type="transmembrane region" description="Helical" evidence="1">
    <location>
        <begin position="38"/>
        <end position="56"/>
    </location>
</feature>
<dbReference type="PATRIC" id="fig|1081904.3.peg.2295"/>
<feature type="transmembrane region" description="Helical" evidence="1">
    <location>
        <begin position="68"/>
        <end position="90"/>
    </location>
</feature>
<evidence type="ECO:0000313" key="3">
    <source>
        <dbReference type="Proteomes" id="UP000016600"/>
    </source>
</evidence>
<sequence>MAPKERVHFGSKLGIILDSGLLLIFITTPNVFDFVTGQIFLPIGGILTCLFLGRYIPKQVMKDEFTNWGTAGLSLFGAFFHSFVTSVRFVSWSFSYTNSMSFSAKKEPFHRIIYQYKTYAF</sequence>
<comment type="caution">
    <text evidence="2">The sequence shown here is derived from an EMBL/GenBank/DDBJ whole genome shotgun (WGS) entry which is preliminary data.</text>
</comment>
<keyword evidence="1" id="KW-0472">Membrane</keyword>
<accession>U2KH63</accession>
<evidence type="ECO:0000256" key="1">
    <source>
        <dbReference type="SAM" id="Phobius"/>
    </source>
</evidence>
<name>U2KH63_9BACT</name>
<gene>
    <name evidence="2" type="ORF">HMPREF1218_0800</name>
</gene>
<protein>
    <submittedName>
        <fullName evidence="2">Uncharacterized protein</fullName>
    </submittedName>
</protein>
<proteinExistence type="predicted"/>
<reference evidence="2 3" key="1">
    <citation type="submission" date="2013-08" db="EMBL/GenBank/DDBJ databases">
        <authorList>
            <person name="Durkin A.S."/>
            <person name="Haft D.R."/>
            <person name="McCorrison J."/>
            <person name="Torralba M."/>
            <person name="Gillis M."/>
            <person name="Haft D.H."/>
            <person name="Methe B."/>
            <person name="Sutton G."/>
            <person name="Nelson K.E."/>
        </authorList>
    </citation>
    <scope>NUCLEOTIDE SEQUENCE [LARGE SCALE GENOMIC DNA]</scope>
    <source>
        <strain evidence="2 3">F0068</strain>
    </source>
</reference>
<keyword evidence="1" id="KW-1133">Transmembrane helix</keyword>